<feature type="transmembrane region" description="Helical" evidence="7">
    <location>
        <begin position="281"/>
        <end position="307"/>
    </location>
</feature>
<feature type="transmembrane region" description="Helical" evidence="7">
    <location>
        <begin position="375"/>
        <end position="398"/>
    </location>
</feature>
<dbReference type="GO" id="GO:0044874">
    <property type="term" value="P:lipoprotein localization to outer membrane"/>
    <property type="evidence" value="ECO:0007669"/>
    <property type="project" value="TreeGrafter"/>
</dbReference>
<dbReference type="OrthoDB" id="1522724at2"/>
<dbReference type="Pfam" id="PF12704">
    <property type="entry name" value="MacB_PCD"/>
    <property type="match status" value="1"/>
</dbReference>
<dbReference type="STRING" id="760192.Halhy_2151"/>
<dbReference type="InterPro" id="IPR051447">
    <property type="entry name" value="Lipoprotein-release_system"/>
</dbReference>
<reference key="2">
    <citation type="submission" date="2011-04" db="EMBL/GenBank/DDBJ databases">
        <title>Complete sequence of chromosome of Haliscomenobacter hydrossis DSM 1100.</title>
        <authorList>
            <consortium name="US DOE Joint Genome Institute (JGI-PGF)"/>
            <person name="Lucas S."/>
            <person name="Han J."/>
            <person name="Lapidus A."/>
            <person name="Bruce D."/>
            <person name="Goodwin L."/>
            <person name="Pitluck S."/>
            <person name="Peters L."/>
            <person name="Kyrpides N."/>
            <person name="Mavromatis K."/>
            <person name="Ivanova N."/>
            <person name="Ovchinnikova G."/>
            <person name="Pagani I."/>
            <person name="Daligault H."/>
            <person name="Detter J.C."/>
            <person name="Han C."/>
            <person name="Land M."/>
            <person name="Hauser L."/>
            <person name="Markowitz V."/>
            <person name="Cheng J.-F."/>
            <person name="Hugenholtz P."/>
            <person name="Woyke T."/>
            <person name="Wu D."/>
            <person name="Verbarg S."/>
            <person name="Frueling A."/>
            <person name="Brambilla E."/>
            <person name="Klenk H.-P."/>
            <person name="Eisen J.A."/>
        </authorList>
    </citation>
    <scope>NUCLEOTIDE SEQUENCE</scope>
    <source>
        <strain>DSM 1100</strain>
    </source>
</reference>
<keyword evidence="6 7" id="KW-0472">Membrane</keyword>
<feature type="transmembrane region" description="Helical" evidence="7">
    <location>
        <begin position="29"/>
        <end position="55"/>
    </location>
</feature>
<evidence type="ECO:0000256" key="2">
    <source>
        <dbReference type="ARBA" id="ARBA00005236"/>
    </source>
</evidence>
<keyword evidence="3" id="KW-1003">Cell membrane</keyword>
<dbReference type="HOGENOM" id="CLU_000604_8_1_10"/>
<dbReference type="eggNOG" id="COG4591">
    <property type="taxonomic scope" value="Bacteria"/>
</dbReference>
<dbReference type="PANTHER" id="PTHR30489">
    <property type="entry name" value="LIPOPROTEIN-RELEASING SYSTEM TRANSMEMBRANE PROTEIN LOLE"/>
    <property type="match status" value="1"/>
</dbReference>
<evidence type="ECO:0000259" key="8">
    <source>
        <dbReference type="Pfam" id="PF02687"/>
    </source>
</evidence>
<accession>F4KRT2</accession>
<keyword evidence="4 7" id="KW-0812">Transmembrane</keyword>
<evidence type="ECO:0000313" key="10">
    <source>
        <dbReference type="EMBL" id="AEE50036.1"/>
    </source>
</evidence>
<dbReference type="KEGG" id="hhy:Halhy_2151"/>
<dbReference type="PANTHER" id="PTHR30489:SF0">
    <property type="entry name" value="LIPOPROTEIN-RELEASING SYSTEM TRANSMEMBRANE PROTEIN LOLE"/>
    <property type="match status" value="1"/>
</dbReference>
<feature type="domain" description="MacB-like periplasmic core" evidence="9">
    <location>
        <begin position="34"/>
        <end position="252"/>
    </location>
</feature>
<organism evidence="10 11">
    <name type="scientific">Haliscomenobacter hydrossis (strain ATCC 27775 / DSM 1100 / LMG 10767 / O)</name>
    <dbReference type="NCBI Taxonomy" id="760192"/>
    <lineage>
        <taxon>Bacteria</taxon>
        <taxon>Pseudomonadati</taxon>
        <taxon>Bacteroidota</taxon>
        <taxon>Saprospiria</taxon>
        <taxon>Saprospirales</taxon>
        <taxon>Haliscomenobacteraceae</taxon>
        <taxon>Haliscomenobacter</taxon>
    </lineage>
</organism>
<comment type="similarity">
    <text evidence="2">Belongs to the ABC-4 integral membrane protein family. LolC/E subfamily.</text>
</comment>
<dbReference type="AlphaFoldDB" id="F4KRT2"/>
<evidence type="ECO:0000256" key="4">
    <source>
        <dbReference type="ARBA" id="ARBA00022692"/>
    </source>
</evidence>
<keyword evidence="11" id="KW-1185">Reference proteome</keyword>
<name>F4KRT2_HALH1</name>
<evidence type="ECO:0000259" key="9">
    <source>
        <dbReference type="Pfam" id="PF12704"/>
    </source>
</evidence>
<evidence type="ECO:0000256" key="6">
    <source>
        <dbReference type="ARBA" id="ARBA00023136"/>
    </source>
</evidence>
<feature type="transmembrane region" description="Helical" evidence="7">
    <location>
        <begin position="328"/>
        <end position="355"/>
    </location>
</feature>
<reference evidence="10 11" key="1">
    <citation type="journal article" date="2011" name="Stand. Genomic Sci.">
        <title>Complete genome sequence of Haliscomenobacter hydrossis type strain (O).</title>
        <authorList>
            <consortium name="US DOE Joint Genome Institute (JGI-PGF)"/>
            <person name="Daligault H."/>
            <person name="Lapidus A."/>
            <person name="Zeytun A."/>
            <person name="Nolan M."/>
            <person name="Lucas S."/>
            <person name="Del Rio T.G."/>
            <person name="Tice H."/>
            <person name="Cheng J.F."/>
            <person name="Tapia R."/>
            <person name="Han C."/>
            <person name="Goodwin L."/>
            <person name="Pitluck S."/>
            <person name="Liolios K."/>
            <person name="Pagani I."/>
            <person name="Ivanova N."/>
            <person name="Huntemann M."/>
            <person name="Mavromatis K."/>
            <person name="Mikhailova N."/>
            <person name="Pati A."/>
            <person name="Chen A."/>
            <person name="Palaniappan K."/>
            <person name="Land M."/>
            <person name="Hauser L."/>
            <person name="Brambilla E.M."/>
            <person name="Rohde M."/>
            <person name="Verbarg S."/>
            <person name="Goker M."/>
            <person name="Bristow J."/>
            <person name="Eisen J.A."/>
            <person name="Markowitz V."/>
            <person name="Hugenholtz P."/>
            <person name="Kyrpides N.C."/>
            <person name="Klenk H.P."/>
            <person name="Woyke T."/>
        </authorList>
    </citation>
    <scope>NUCLEOTIDE SEQUENCE [LARGE SCALE GENOMIC DNA]</scope>
    <source>
        <strain evidence="11">ATCC 27775 / DSM 1100 / LMG 10767 / O</strain>
    </source>
</reference>
<dbReference type="EMBL" id="CP002691">
    <property type="protein sequence ID" value="AEE50036.1"/>
    <property type="molecule type" value="Genomic_DNA"/>
</dbReference>
<dbReference type="InterPro" id="IPR003838">
    <property type="entry name" value="ABC3_permease_C"/>
</dbReference>
<evidence type="ECO:0000256" key="1">
    <source>
        <dbReference type="ARBA" id="ARBA00004651"/>
    </source>
</evidence>
<evidence type="ECO:0000256" key="3">
    <source>
        <dbReference type="ARBA" id="ARBA00022475"/>
    </source>
</evidence>
<gene>
    <name evidence="10" type="ordered locus">Halhy_2151</name>
</gene>
<sequence>MPFSFSIHNQGLIWRVARRYLFAKKSTNIINLITGIAVFGLAVGAAALVLILSVFNGFEEVIDSLYSSFNPDIKVTPAQGKTFTIEDGMMEKLQKIPGVAFVSQSLEEVAFFEYDGKQDFGTLKGVDDTFLKVTALDSTVREGRYLLRDGEIDMAVVSMEMRNQLAINIDDFVSPLVVYMPKRKEVGALDQQFRRGIAYPSGTFVVQQESNGQYVLASLEFVRELLNMPDAVSSLEVKIKPGENSRSIVQAMSTALGPAFTVKDRYQQQEAFMKLMHLEKWMSFAIVSLMLLMVAFNMIGALWMIVLEKKKDISILKSMGARDNTIRNIFLTEGLLLTTLGVVLGFVLALLIYFLQKQFGIVSMPGTFAVDSYPVSIRLVDFVVVCITVLTIGGLASIPPALRARQIPTVIREE</sequence>
<dbReference type="Pfam" id="PF02687">
    <property type="entry name" value="FtsX"/>
    <property type="match status" value="1"/>
</dbReference>
<evidence type="ECO:0000313" key="11">
    <source>
        <dbReference type="Proteomes" id="UP000008461"/>
    </source>
</evidence>
<evidence type="ECO:0000256" key="5">
    <source>
        <dbReference type="ARBA" id="ARBA00022989"/>
    </source>
</evidence>
<evidence type="ECO:0000256" key="7">
    <source>
        <dbReference type="SAM" id="Phobius"/>
    </source>
</evidence>
<dbReference type="InterPro" id="IPR025857">
    <property type="entry name" value="MacB_PCD"/>
</dbReference>
<dbReference type="Proteomes" id="UP000008461">
    <property type="component" value="Chromosome"/>
</dbReference>
<feature type="domain" description="ABC3 transporter permease C-terminal" evidence="8">
    <location>
        <begin position="285"/>
        <end position="408"/>
    </location>
</feature>
<dbReference type="RefSeq" id="WP_013764589.1">
    <property type="nucleotide sequence ID" value="NC_015510.1"/>
</dbReference>
<keyword evidence="5 7" id="KW-1133">Transmembrane helix</keyword>
<protein>
    <recommendedName>
        <fullName evidence="12">ABC transporter permease</fullName>
    </recommendedName>
</protein>
<comment type="subcellular location">
    <subcellularLocation>
        <location evidence="1">Cell membrane</location>
        <topology evidence="1">Multi-pass membrane protein</topology>
    </subcellularLocation>
</comment>
<proteinExistence type="inferred from homology"/>
<evidence type="ECO:0008006" key="12">
    <source>
        <dbReference type="Google" id="ProtNLM"/>
    </source>
</evidence>
<dbReference type="GO" id="GO:0098797">
    <property type="term" value="C:plasma membrane protein complex"/>
    <property type="evidence" value="ECO:0007669"/>
    <property type="project" value="TreeGrafter"/>
</dbReference>